<dbReference type="GeneID" id="6084323"/>
<dbReference type="KEGG" id="lbc:LACBIDRAFT_333897"/>
<evidence type="ECO:0000313" key="1">
    <source>
        <dbReference type="EMBL" id="EDR00611.1"/>
    </source>
</evidence>
<name>B0DXF5_LACBS</name>
<dbReference type="RefSeq" id="XP_001888620.1">
    <property type="nucleotide sequence ID" value="XM_001888585.1"/>
</dbReference>
<dbReference type="InParanoid" id="B0DXF5"/>
<dbReference type="AlphaFoldDB" id="B0DXF5"/>
<evidence type="ECO:0000313" key="2">
    <source>
        <dbReference type="Proteomes" id="UP000001194"/>
    </source>
</evidence>
<dbReference type="EMBL" id="DS547147">
    <property type="protein sequence ID" value="EDR00611.1"/>
    <property type="molecule type" value="Genomic_DNA"/>
</dbReference>
<dbReference type="Proteomes" id="UP000001194">
    <property type="component" value="Unassembled WGS sequence"/>
</dbReference>
<protein>
    <submittedName>
        <fullName evidence="1">Predicted protein</fullName>
    </submittedName>
</protein>
<keyword evidence="2" id="KW-1185">Reference proteome</keyword>
<reference evidence="1 2" key="1">
    <citation type="journal article" date="2008" name="Nature">
        <title>The genome of Laccaria bicolor provides insights into mycorrhizal symbiosis.</title>
        <authorList>
            <person name="Martin F."/>
            <person name="Aerts A."/>
            <person name="Ahren D."/>
            <person name="Brun A."/>
            <person name="Danchin E.G.J."/>
            <person name="Duchaussoy F."/>
            <person name="Gibon J."/>
            <person name="Kohler A."/>
            <person name="Lindquist E."/>
            <person name="Pereda V."/>
            <person name="Salamov A."/>
            <person name="Shapiro H.J."/>
            <person name="Wuyts J."/>
            <person name="Blaudez D."/>
            <person name="Buee M."/>
            <person name="Brokstein P."/>
            <person name="Canbaeck B."/>
            <person name="Cohen D."/>
            <person name="Courty P.E."/>
            <person name="Coutinho P.M."/>
            <person name="Delaruelle C."/>
            <person name="Detter J.C."/>
            <person name="Deveau A."/>
            <person name="DiFazio S."/>
            <person name="Duplessis S."/>
            <person name="Fraissinet-Tachet L."/>
            <person name="Lucic E."/>
            <person name="Frey-Klett P."/>
            <person name="Fourrey C."/>
            <person name="Feussner I."/>
            <person name="Gay G."/>
            <person name="Grimwood J."/>
            <person name="Hoegger P.J."/>
            <person name="Jain P."/>
            <person name="Kilaru S."/>
            <person name="Labbe J."/>
            <person name="Lin Y.C."/>
            <person name="Legue V."/>
            <person name="Le Tacon F."/>
            <person name="Marmeisse R."/>
            <person name="Melayah D."/>
            <person name="Montanini B."/>
            <person name="Muratet M."/>
            <person name="Nehls U."/>
            <person name="Niculita-Hirzel H."/>
            <person name="Oudot-Le Secq M.P."/>
            <person name="Peter M."/>
            <person name="Quesneville H."/>
            <person name="Rajashekar B."/>
            <person name="Reich M."/>
            <person name="Rouhier N."/>
            <person name="Schmutz J."/>
            <person name="Yin T."/>
            <person name="Chalot M."/>
            <person name="Henrissat B."/>
            <person name="Kuees U."/>
            <person name="Lucas S."/>
            <person name="Van de Peer Y."/>
            <person name="Podila G.K."/>
            <person name="Polle A."/>
            <person name="Pukkila P.J."/>
            <person name="Richardson P.M."/>
            <person name="Rouze P."/>
            <person name="Sanders I.R."/>
            <person name="Stajich J.E."/>
            <person name="Tunlid A."/>
            <person name="Tuskan G."/>
            <person name="Grigoriev I.V."/>
        </authorList>
    </citation>
    <scope>NUCLEOTIDE SEQUENCE [LARGE SCALE GENOMIC DNA]</scope>
    <source>
        <strain evidence="2">S238N-H82 / ATCC MYA-4686</strain>
    </source>
</reference>
<sequence length="111" mass="12670">MTQHPCVVHGGRAREIWHRLGIYVLKSICLWLFIKVLADEGPPTTRKQLVTAIHVWRSVAKASNDEWLAFDTTFEDLDAFRARLSFSPGVSSVFSTIRASIDLNHWDVFKS</sequence>
<gene>
    <name evidence="1" type="ORF">LACBIDRAFT_333897</name>
</gene>
<accession>B0DXF5</accession>
<proteinExistence type="predicted"/>
<organism evidence="2">
    <name type="scientific">Laccaria bicolor (strain S238N-H82 / ATCC MYA-4686)</name>
    <name type="common">Bicoloured deceiver</name>
    <name type="synonym">Laccaria laccata var. bicolor</name>
    <dbReference type="NCBI Taxonomy" id="486041"/>
    <lineage>
        <taxon>Eukaryota</taxon>
        <taxon>Fungi</taxon>
        <taxon>Dikarya</taxon>
        <taxon>Basidiomycota</taxon>
        <taxon>Agaricomycotina</taxon>
        <taxon>Agaricomycetes</taxon>
        <taxon>Agaricomycetidae</taxon>
        <taxon>Agaricales</taxon>
        <taxon>Agaricineae</taxon>
        <taxon>Hydnangiaceae</taxon>
        <taxon>Laccaria</taxon>
    </lineage>
</organism>
<dbReference type="HOGENOM" id="CLU_2158871_0_0_1"/>